<keyword evidence="3 9" id="KW-0863">Zinc-finger</keyword>
<keyword evidence="6" id="KW-0238">DNA-binding</keyword>
<dbReference type="PROSITE" id="PS00344">
    <property type="entry name" value="GATA_ZN_FINGER_1"/>
    <property type="match status" value="1"/>
</dbReference>
<dbReference type="GO" id="GO:0045165">
    <property type="term" value="P:cell fate commitment"/>
    <property type="evidence" value="ECO:0007669"/>
    <property type="project" value="TreeGrafter"/>
</dbReference>
<dbReference type="InterPro" id="IPR039355">
    <property type="entry name" value="Transcription_factor_GATA"/>
</dbReference>
<dbReference type="SMART" id="SM00401">
    <property type="entry name" value="ZnF_GATA"/>
    <property type="match status" value="1"/>
</dbReference>
<dbReference type="AlphaFoldDB" id="A0A1B0CIF6"/>
<keyword evidence="5" id="KW-0805">Transcription regulation</keyword>
<dbReference type="Gene3D" id="3.30.50.10">
    <property type="entry name" value="Erythroid Transcription Factor GATA-1, subunit A"/>
    <property type="match status" value="1"/>
</dbReference>
<keyword evidence="13" id="KW-1185">Reference proteome</keyword>
<evidence type="ECO:0000256" key="2">
    <source>
        <dbReference type="ARBA" id="ARBA00022723"/>
    </source>
</evidence>
<dbReference type="EMBL" id="AJWK01013284">
    <property type="status" value="NOT_ANNOTATED_CDS"/>
    <property type="molecule type" value="Genomic_DNA"/>
</dbReference>
<feature type="compositionally biased region" description="Polar residues" evidence="10">
    <location>
        <begin position="244"/>
        <end position="280"/>
    </location>
</feature>
<dbReference type="VEuPathDB" id="VectorBase:LLONM1_002869"/>
<evidence type="ECO:0000259" key="11">
    <source>
        <dbReference type="PROSITE" id="PS50114"/>
    </source>
</evidence>
<evidence type="ECO:0000256" key="3">
    <source>
        <dbReference type="ARBA" id="ARBA00022771"/>
    </source>
</evidence>
<evidence type="ECO:0000256" key="8">
    <source>
        <dbReference type="ARBA" id="ARBA00023242"/>
    </source>
</evidence>
<evidence type="ECO:0000256" key="5">
    <source>
        <dbReference type="ARBA" id="ARBA00023015"/>
    </source>
</evidence>
<sequence length="395" mass="42639">MQYYSSSPTHEGSHIWSSNTIGLAAPEDYTGGSSKGSLPAFQRITSNPSSFTATHAQRPSQYTTSLSTYGNQGDSWPNHYDSPTLSYGVTATGGSRNRTNPPHMSAAASLTAMAAAESGDFYKSYYPFNPLPPRVPEEKSSRRLSASRRVGLCCTNCRTTQTSLWRRNAHGEPVCNACGLYYKLHNVNRPPTMKKDSIQTRKRKPKGSKNTSDSSGNSAKHSSNAMTDAAKELRALSAIHHTTQLNSGNSHQSGNNPLTTSTSPHSQQQNLSPNNHQNLSPLPYSPQGASPGIVTAGSMSMGSSAANKFLHQKSIYGQIATSGANSGNLYPTPVAYSTDASNIYFDIISNSMTANHAKIDANQHISRSPSVEDEHDCQRDMIASHKNYSVKIESE</sequence>
<keyword evidence="4" id="KW-0862">Zinc</keyword>
<dbReference type="EnsemblMetazoa" id="LLOJ004218-RA">
    <property type="protein sequence ID" value="LLOJ004218-PA"/>
    <property type="gene ID" value="LLOJ004218"/>
</dbReference>
<evidence type="ECO:0000256" key="1">
    <source>
        <dbReference type="ARBA" id="ARBA00004123"/>
    </source>
</evidence>
<feature type="domain" description="GATA-type" evidence="11">
    <location>
        <begin position="148"/>
        <end position="201"/>
    </location>
</feature>
<dbReference type="CDD" id="cd00202">
    <property type="entry name" value="ZnF_GATA"/>
    <property type="match status" value="1"/>
</dbReference>
<dbReference type="GO" id="GO:0045944">
    <property type="term" value="P:positive regulation of transcription by RNA polymerase II"/>
    <property type="evidence" value="ECO:0007669"/>
    <property type="project" value="TreeGrafter"/>
</dbReference>
<organism evidence="12 13">
    <name type="scientific">Lutzomyia longipalpis</name>
    <name type="common">Sand fly</name>
    <dbReference type="NCBI Taxonomy" id="7200"/>
    <lineage>
        <taxon>Eukaryota</taxon>
        <taxon>Metazoa</taxon>
        <taxon>Ecdysozoa</taxon>
        <taxon>Arthropoda</taxon>
        <taxon>Hexapoda</taxon>
        <taxon>Insecta</taxon>
        <taxon>Pterygota</taxon>
        <taxon>Neoptera</taxon>
        <taxon>Endopterygota</taxon>
        <taxon>Diptera</taxon>
        <taxon>Nematocera</taxon>
        <taxon>Psychodoidea</taxon>
        <taxon>Psychodidae</taxon>
        <taxon>Lutzomyia</taxon>
        <taxon>Lutzomyia</taxon>
    </lineage>
</organism>
<evidence type="ECO:0000256" key="6">
    <source>
        <dbReference type="ARBA" id="ARBA00023125"/>
    </source>
</evidence>
<evidence type="ECO:0000256" key="7">
    <source>
        <dbReference type="ARBA" id="ARBA00023163"/>
    </source>
</evidence>
<dbReference type="PROSITE" id="PS50114">
    <property type="entry name" value="GATA_ZN_FINGER_2"/>
    <property type="match status" value="1"/>
</dbReference>
<dbReference type="GO" id="GO:0000981">
    <property type="term" value="F:DNA-binding transcription factor activity, RNA polymerase II-specific"/>
    <property type="evidence" value="ECO:0007669"/>
    <property type="project" value="TreeGrafter"/>
</dbReference>
<evidence type="ECO:0000256" key="9">
    <source>
        <dbReference type="PROSITE-ProRule" id="PRU00094"/>
    </source>
</evidence>
<keyword evidence="7" id="KW-0804">Transcription</keyword>
<accession>A0A1B0CIF6</accession>
<dbReference type="PRINTS" id="PR00619">
    <property type="entry name" value="GATAZNFINGER"/>
</dbReference>
<dbReference type="InterPro" id="IPR000679">
    <property type="entry name" value="Znf_GATA"/>
</dbReference>
<keyword evidence="2" id="KW-0479">Metal-binding</keyword>
<keyword evidence="8" id="KW-0539">Nucleus</keyword>
<feature type="region of interest" description="Disordered" evidence="10">
    <location>
        <begin position="244"/>
        <end position="296"/>
    </location>
</feature>
<evidence type="ECO:0000256" key="4">
    <source>
        <dbReference type="ARBA" id="ARBA00022833"/>
    </source>
</evidence>
<dbReference type="SUPFAM" id="SSF57716">
    <property type="entry name" value="Glucocorticoid receptor-like (DNA-binding domain)"/>
    <property type="match status" value="1"/>
</dbReference>
<dbReference type="Proteomes" id="UP000092461">
    <property type="component" value="Unassembled WGS sequence"/>
</dbReference>
<comment type="subcellular location">
    <subcellularLocation>
        <location evidence="1">Nucleus</location>
    </subcellularLocation>
</comment>
<dbReference type="GO" id="GO:0008270">
    <property type="term" value="F:zinc ion binding"/>
    <property type="evidence" value="ECO:0007669"/>
    <property type="project" value="UniProtKB-KW"/>
</dbReference>
<evidence type="ECO:0000256" key="10">
    <source>
        <dbReference type="SAM" id="MobiDB-lite"/>
    </source>
</evidence>
<dbReference type="PANTHER" id="PTHR10071:SF337">
    <property type="entry name" value="GATA-BINDING FACTOR A"/>
    <property type="match status" value="1"/>
</dbReference>
<proteinExistence type="predicted"/>
<dbReference type="GO" id="GO:0000978">
    <property type="term" value="F:RNA polymerase II cis-regulatory region sequence-specific DNA binding"/>
    <property type="evidence" value="ECO:0007669"/>
    <property type="project" value="TreeGrafter"/>
</dbReference>
<dbReference type="VEuPathDB" id="VectorBase:LLOJ004218"/>
<name>A0A1B0CIF6_LUTLO</name>
<dbReference type="FunFam" id="3.30.50.10:FF:000032">
    <property type="entry name" value="Transcription factor GATA-3"/>
    <property type="match status" value="1"/>
</dbReference>
<dbReference type="GO" id="GO:0005634">
    <property type="term" value="C:nucleus"/>
    <property type="evidence" value="ECO:0007669"/>
    <property type="project" value="UniProtKB-SubCell"/>
</dbReference>
<protein>
    <recommendedName>
        <fullName evidence="11">GATA-type domain-containing protein</fullName>
    </recommendedName>
</protein>
<dbReference type="PANTHER" id="PTHR10071">
    <property type="entry name" value="TRANSCRIPTION FACTOR GATA FAMILY MEMBER"/>
    <property type="match status" value="1"/>
</dbReference>
<reference evidence="12" key="1">
    <citation type="submission" date="2020-05" db="UniProtKB">
        <authorList>
            <consortium name="EnsemblMetazoa"/>
        </authorList>
    </citation>
    <scope>IDENTIFICATION</scope>
    <source>
        <strain evidence="12">Jacobina</strain>
    </source>
</reference>
<dbReference type="GO" id="GO:0000122">
    <property type="term" value="P:negative regulation of transcription by RNA polymerase II"/>
    <property type="evidence" value="ECO:0007669"/>
    <property type="project" value="TreeGrafter"/>
</dbReference>
<dbReference type="Pfam" id="PF00320">
    <property type="entry name" value="GATA"/>
    <property type="match status" value="1"/>
</dbReference>
<feature type="region of interest" description="Disordered" evidence="10">
    <location>
        <begin position="50"/>
        <end position="69"/>
    </location>
</feature>
<evidence type="ECO:0000313" key="12">
    <source>
        <dbReference type="EnsemblMetazoa" id="LLOJ004218-PA"/>
    </source>
</evidence>
<evidence type="ECO:0000313" key="13">
    <source>
        <dbReference type="Proteomes" id="UP000092461"/>
    </source>
</evidence>
<dbReference type="InterPro" id="IPR013088">
    <property type="entry name" value="Znf_NHR/GATA"/>
</dbReference>
<feature type="region of interest" description="Disordered" evidence="10">
    <location>
        <begin position="188"/>
        <end position="226"/>
    </location>
</feature>
<feature type="compositionally biased region" description="Polar residues" evidence="10">
    <location>
        <begin position="208"/>
        <end position="226"/>
    </location>
</feature>